<feature type="transmembrane region" description="Helical" evidence="1">
    <location>
        <begin position="229"/>
        <end position="253"/>
    </location>
</feature>
<feature type="transmembrane region" description="Helical" evidence="1">
    <location>
        <begin position="143"/>
        <end position="166"/>
    </location>
</feature>
<feature type="transmembrane region" description="Helical" evidence="1">
    <location>
        <begin position="111"/>
        <end position="131"/>
    </location>
</feature>
<evidence type="ECO:0000256" key="1">
    <source>
        <dbReference type="SAM" id="Phobius"/>
    </source>
</evidence>
<dbReference type="AlphaFoldDB" id="A0A5C3KJI0"/>
<proteinExistence type="predicted"/>
<feature type="transmembrane region" description="Helical" evidence="1">
    <location>
        <begin position="186"/>
        <end position="208"/>
    </location>
</feature>
<evidence type="ECO:0000313" key="3">
    <source>
        <dbReference type="Proteomes" id="UP000307440"/>
    </source>
</evidence>
<feature type="transmembrane region" description="Helical" evidence="1">
    <location>
        <begin position="63"/>
        <end position="81"/>
    </location>
</feature>
<protein>
    <submittedName>
        <fullName evidence="2">Uncharacterized protein</fullName>
    </submittedName>
</protein>
<keyword evidence="1" id="KW-1133">Transmembrane helix</keyword>
<dbReference type="EMBL" id="ML210315">
    <property type="protein sequence ID" value="TFK20023.1"/>
    <property type="molecule type" value="Genomic_DNA"/>
</dbReference>
<feature type="transmembrane region" description="Helical" evidence="1">
    <location>
        <begin position="259"/>
        <end position="280"/>
    </location>
</feature>
<gene>
    <name evidence="2" type="ORF">FA15DRAFT_722304</name>
</gene>
<keyword evidence="1" id="KW-0472">Membrane</keyword>
<name>A0A5C3KJI0_COPMA</name>
<keyword evidence="3" id="KW-1185">Reference proteome</keyword>
<dbReference type="Proteomes" id="UP000307440">
    <property type="component" value="Unassembled WGS sequence"/>
</dbReference>
<organism evidence="2 3">
    <name type="scientific">Coprinopsis marcescibilis</name>
    <name type="common">Agaric fungus</name>
    <name type="synonym">Psathyrella marcescibilis</name>
    <dbReference type="NCBI Taxonomy" id="230819"/>
    <lineage>
        <taxon>Eukaryota</taxon>
        <taxon>Fungi</taxon>
        <taxon>Dikarya</taxon>
        <taxon>Basidiomycota</taxon>
        <taxon>Agaricomycotina</taxon>
        <taxon>Agaricomycetes</taxon>
        <taxon>Agaricomycetidae</taxon>
        <taxon>Agaricales</taxon>
        <taxon>Agaricineae</taxon>
        <taxon>Psathyrellaceae</taxon>
        <taxon>Coprinopsis</taxon>
    </lineage>
</organism>
<reference evidence="2 3" key="1">
    <citation type="journal article" date="2019" name="Nat. Ecol. Evol.">
        <title>Megaphylogeny resolves global patterns of mushroom evolution.</title>
        <authorList>
            <person name="Varga T."/>
            <person name="Krizsan K."/>
            <person name="Foldi C."/>
            <person name="Dima B."/>
            <person name="Sanchez-Garcia M."/>
            <person name="Sanchez-Ramirez S."/>
            <person name="Szollosi G.J."/>
            <person name="Szarkandi J.G."/>
            <person name="Papp V."/>
            <person name="Albert L."/>
            <person name="Andreopoulos W."/>
            <person name="Angelini C."/>
            <person name="Antonin V."/>
            <person name="Barry K.W."/>
            <person name="Bougher N.L."/>
            <person name="Buchanan P."/>
            <person name="Buyck B."/>
            <person name="Bense V."/>
            <person name="Catcheside P."/>
            <person name="Chovatia M."/>
            <person name="Cooper J."/>
            <person name="Damon W."/>
            <person name="Desjardin D."/>
            <person name="Finy P."/>
            <person name="Geml J."/>
            <person name="Haridas S."/>
            <person name="Hughes K."/>
            <person name="Justo A."/>
            <person name="Karasinski D."/>
            <person name="Kautmanova I."/>
            <person name="Kiss B."/>
            <person name="Kocsube S."/>
            <person name="Kotiranta H."/>
            <person name="LaButti K.M."/>
            <person name="Lechner B.E."/>
            <person name="Liimatainen K."/>
            <person name="Lipzen A."/>
            <person name="Lukacs Z."/>
            <person name="Mihaltcheva S."/>
            <person name="Morgado L.N."/>
            <person name="Niskanen T."/>
            <person name="Noordeloos M.E."/>
            <person name="Ohm R.A."/>
            <person name="Ortiz-Santana B."/>
            <person name="Ovrebo C."/>
            <person name="Racz N."/>
            <person name="Riley R."/>
            <person name="Savchenko A."/>
            <person name="Shiryaev A."/>
            <person name="Soop K."/>
            <person name="Spirin V."/>
            <person name="Szebenyi C."/>
            <person name="Tomsovsky M."/>
            <person name="Tulloss R.E."/>
            <person name="Uehling J."/>
            <person name="Grigoriev I.V."/>
            <person name="Vagvolgyi C."/>
            <person name="Papp T."/>
            <person name="Martin F.M."/>
            <person name="Miettinen O."/>
            <person name="Hibbett D.S."/>
            <person name="Nagy L.G."/>
        </authorList>
    </citation>
    <scope>NUCLEOTIDE SEQUENCE [LARGE SCALE GENOMIC DNA]</scope>
    <source>
        <strain evidence="2 3">CBS 121175</strain>
    </source>
</reference>
<feature type="transmembrane region" description="Helical" evidence="1">
    <location>
        <begin position="34"/>
        <end position="51"/>
    </location>
</feature>
<sequence length="372" mass="42193">MPPELVGELTSTQFQHKIYYLVSFYLERQLMDQSGLGVYVGLFIAALNIMLRKRNRHLVSARVFLGGAIAMFVVISFHNWLNIYRMTHAYAYEKSLVYPVLYLRDNDNWDAFAFPVILALVIWIADLLVIYRCWLIWQKSYRVVALPMFLLVASVAIHSVNLSWFRNPNRDEIPVNSGYMLHTFRATFPLQFVQNLLTTGLISWRLWIQHRRSQRAGVMFTGGVSLLTIVRIVVESALIYTLEMLVMMVLFFIGHPAQIIFQHALVPTTGLVFLLIAIRVHSAREGVNRDEPDSLSIIPSWIRGGGGGEAATVHRLGHGNMPMITTVTEEHRLEEFPPGTTINTRRSRYTTADSISDVDVGGNDVKVAGMAV</sequence>
<keyword evidence="1" id="KW-0812">Transmembrane</keyword>
<dbReference type="OrthoDB" id="3346544at2759"/>
<evidence type="ECO:0000313" key="2">
    <source>
        <dbReference type="EMBL" id="TFK20023.1"/>
    </source>
</evidence>
<accession>A0A5C3KJI0</accession>